<dbReference type="GO" id="GO:0015074">
    <property type="term" value="P:DNA integration"/>
    <property type="evidence" value="ECO:0007669"/>
    <property type="project" value="InterPro"/>
</dbReference>
<dbReference type="Proteomes" id="UP000469452">
    <property type="component" value="Unassembled WGS sequence"/>
</dbReference>
<accession>A0A6A5ASQ2</accession>
<dbReference type="GO" id="GO:0006310">
    <property type="term" value="P:DNA recombination"/>
    <property type="evidence" value="ECO:0007669"/>
    <property type="project" value="InterPro"/>
</dbReference>
<evidence type="ECO:0000313" key="2">
    <source>
        <dbReference type="Proteomes" id="UP000469452"/>
    </source>
</evidence>
<organism evidence="1 2">
    <name type="scientific">Aphanomyces astaci</name>
    <name type="common">Crayfish plague agent</name>
    <dbReference type="NCBI Taxonomy" id="112090"/>
    <lineage>
        <taxon>Eukaryota</taxon>
        <taxon>Sar</taxon>
        <taxon>Stramenopiles</taxon>
        <taxon>Oomycota</taxon>
        <taxon>Saprolegniomycetes</taxon>
        <taxon>Saprolegniales</taxon>
        <taxon>Verrucalvaceae</taxon>
        <taxon>Aphanomyces</taxon>
    </lineage>
</organism>
<protein>
    <submittedName>
        <fullName evidence="1">Uncharacterized protein</fullName>
    </submittedName>
</protein>
<dbReference type="EMBL" id="VJMI01007600">
    <property type="protein sequence ID" value="KAF0763436.1"/>
    <property type="molecule type" value="Genomic_DNA"/>
</dbReference>
<sequence>MGIQDLMPANTTKAKATAIKSFTLFVTEVNVTMEYIHAQFALDPTSVAIECILDKFGSYLAFLDTKGGKLIARDTRRRLRQAVENGLNPRWYCMKRNSGGFVKKAPVCTKDHLRTLMVYQYSTAKNATDYQEAALLYLLWYLFGRASDLSSLQKENLTVSAAGVLIVRLMRMQTSDEQGLSLYYDEKFLGYSHCRNGCC</sequence>
<gene>
    <name evidence="1" type="ORF">AaE_003189</name>
</gene>
<name>A0A6A5ASQ2_APHAT</name>
<dbReference type="Gene3D" id="1.10.443.10">
    <property type="entry name" value="Intergrase catalytic core"/>
    <property type="match status" value="1"/>
</dbReference>
<comment type="caution">
    <text evidence="1">The sequence shown here is derived from an EMBL/GenBank/DDBJ whole genome shotgun (WGS) entry which is preliminary data.</text>
</comment>
<evidence type="ECO:0000313" key="1">
    <source>
        <dbReference type="EMBL" id="KAF0763436.1"/>
    </source>
</evidence>
<proteinExistence type="predicted"/>
<dbReference type="AlphaFoldDB" id="A0A6A5ASQ2"/>
<dbReference type="GO" id="GO:0003677">
    <property type="term" value="F:DNA binding"/>
    <property type="evidence" value="ECO:0007669"/>
    <property type="project" value="InterPro"/>
</dbReference>
<dbReference type="InterPro" id="IPR013762">
    <property type="entry name" value="Integrase-like_cat_sf"/>
</dbReference>
<reference evidence="1 2" key="1">
    <citation type="submission" date="2019-06" db="EMBL/GenBank/DDBJ databases">
        <title>Genomics analysis of Aphanomyces spp. identifies a new class of oomycete effector associated with host adaptation.</title>
        <authorList>
            <person name="Gaulin E."/>
        </authorList>
    </citation>
    <scope>NUCLEOTIDE SEQUENCE [LARGE SCALE GENOMIC DNA]</scope>
    <source>
        <strain evidence="1 2">E</strain>
    </source>
</reference>